<dbReference type="PANTHER" id="PTHR23513">
    <property type="entry name" value="INTEGRAL MEMBRANE EFFLUX PROTEIN-RELATED"/>
    <property type="match status" value="1"/>
</dbReference>
<feature type="transmembrane region" description="Helical" evidence="6">
    <location>
        <begin position="316"/>
        <end position="338"/>
    </location>
</feature>
<feature type="transmembrane region" description="Helical" evidence="6">
    <location>
        <begin position="101"/>
        <end position="121"/>
    </location>
</feature>
<sequence length="410" mass="44796">MEKTKGISRQLITAGWTSFFSEIGSSTFMFSVSLLLLHTYHNAGVFTLVQLLEPGIILLFNPFIGVYVDQHKKKNIALTSQLGLVITFVILSAWINKAIKSPLFLVYLTICLFIILISTQSRKVSYQAAVISMMPRGSVNKMVSVQQTCTLSATLIAPFIGSLLYSTLGFKSSVFFEGVTEIIVLLGIFLIKFELYATGNHTFQGTQKNILSQLASGLTIIKVHRNLLLVVLLSSFINFFFAAINIGLPITVIESKNMGSFSLAVIEVGLSIGMLSGGITSGFMKSVNITVIGFRLAIIGILVVAMGVFFLSNVLIIILIGITTLCFFVGLLIVRINIPMSSYVKESVPLDYQGRVNSTVDALSSLMSPFGIITFGFLFAHTWNPTIYLLSGLFILFISIGFSHKISKGD</sequence>
<feature type="transmembrane region" description="Helical" evidence="6">
    <location>
        <begin position="359"/>
        <end position="380"/>
    </location>
</feature>
<evidence type="ECO:0000256" key="4">
    <source>
        <dbReference type="ARBA" id="ARBA00022989"/>
    </source>
</evidence>
<evidence type="ECO:0000256" key="3">
    <source>
        <dbReference type="ARBA" id="ARBA00022692"/>
    </source>
</evidence>
<keyword evidence="5 6" id="KW-0472">Membrane</keyword>
<evidence type="ECO:0000256" key="5">
    <source>
        <dbReference type="ARBA" id="ARBA00023136"/>
    </source>
</evidence>
<gene>
    <name evidence="7" type="ORF">C5L32_002122</name>
</gene>
<organism evidence="7 8">
    <name type="scientific">Lentilactobacillus buchneri DSM 20057</name>
    <dbReference type="NCBI Taxonomy" id="1423728"/>
    <lineage>
        <taxon>Bacteria</taxon>
        <taxon>Bacillati</taxon>
        <taxon>Bacillota</taxon>
        <taxon>Bacilli</taxon>
        <taxon>Lactobacillales</taxon>
        <taxon>Lactobacillaceae</taxon>
        <taxon>Lentilactobacillus</taxon>
    </lineage>
</organism>
<evidence type="ECO:0000313" key="8">
    <source>
        <dbReference type="Proteomes" id="UP000295181"/>
    </source>
</evidence>
<dbReference type="GeneID" id="72461187"/>
<name>A0A4R5NIJ5_LENBU</name>
<keyword evidence="4 6" id="KW-1133">Transmembrane helix</keyword>
<evidence type="ECO:0008006" key="9">
    <source>
        <dbReference type="Google" id="ProtNLM"/>
    </source>
</evidence>
<dbReference type="SUPFAM" id="SSF103473">
    <property type="entry name" value="MFS general substrate transporter"/>
    <property type="match status" value="1"/>
</dbReference>
<keyword evidence="3 6" id="KW-0812">Transmembrane</keyword>
<keyword evidence="2" id="KW-1003">Cell membrane</keyword>
<feature type="transmembrane region" description="Helical" evidence="6">
    <location>
        <begin position="76"/>
        <end position="95"/>
    </location>
</feature>
<dbReference type="RefSeq" id="WP_056939286.1">
    <property type="nucleotide sequence ID" value="NZ_AZDM01000056.1"/>
</dbReference>
<protein>
    <recommendedName>
        <fullName evidence="9">Major facilitator superfamily (MFS) profile domain-containing protein</fullName>
    </recommendedName>
</protein>
<feature type="transmembrane region" description="Helical" evidence="6">
    <location>
        <begin position="142"/>
        <end position="168"/>
    </location>
</feature>
<dbReference type="EMBL" id="PUFP01000074">
    <property type="protein sequence ID" value="TDG74382.1"/>
    <property type="molecule type" value="Genomic_DNA"/>
</dbReference>
<comment type="subcellular location">
    <subcellularLocation>
        <location evidence="1">Cell membrane</location>
        <topology evidence="1">Multi-pass membrane protein</topology>
    </subcellularLocation>
</comment>
<dbReference type="InterPro" id="IPR036259">
    <property type="entry name" value="MFS_trans_sf"/>
</dbReference>
<dbReference type="GO" id="GO:0005886">
    <property type="term" value="C:plasma membrane"/>
    <property type="evidence" value="ECO:0007669"/>
    <property type="project" value="UniProtKB-SubCell"/>
</dbReference>
<reference evidence="7 8" key="1">
    <citation type="journal article" date="2019" name="Appl. Microbiol. Biotechnol.">
        <title>Uncovering carbohydrate metabolism through a genotype-phenotype association study of 56 lactic acid bacteria genomes.</title>
        <authorList>
            <person name="Buron-Moles G."/>
            <person name="Chailyan A."/>
            <person name="Dolejs I."/>
            <person name="Forster J."/>
            <person name="Miks M.H."/>
        </authorList>
    </citation>
    <scope>NUCLEOTIDE SEQUENCE [LARGE SCALE GENOMIC DNA]</scope>
    <source>
        <strain evidence="7 8">ATCC 4005</strain>
    </source>
</reference>
<evidence type="ECO:0000313" key="7">
    <source>
        <dbReference type="EMBL" id="TDG74382.1"/>
    </source>
</evidence>
<feature type="transmembrane region" description="Helical" evidence="6">
    <location>
        <begin position="174"/>
        <end position="191"/>
    </location>
</feature>
<feature type="transmembrane region" description="Helical" evidence="6">
    <location>
        <begin position="292"/>
        <end position="310"/>
    </location>
</feature>
<feature type="transmembrane region" description="Helical" evidence="6">
    <location>
        <begin position="227"/>
        <end position="248"/>
    </location>
</feature>
<comment type="caution">
    <text evidence="7">The sequence shown here is derived from an EMBL/GenBank/DDBJ whole genome shotgun (WGS) entry which is preliminary data.</text>
</comment>
<feature type="transmembrane region" description="Helical" evidence="6">
    <location>
        <begin position="12"/>
        <end position="37"/>
    </location>
</feature>
<dbReference type="Pfam" id="PF07690">
    <property type="entry name" value="MFS_1"/>
    <property type="match status" value="1"/>
</dbReference>
<dbReference type="CDD" id="cd06173">
    <property type="entry name" value="MFS_MefA_like"/>
    <property type="match status" value="1"/>
</dbReference>
<dbReference type="AlphaFoldDB" id="A0A4R5NIJ5"/>
<feature type="transmembrane region" description="Helical" evidence="6">
    <location>
        <begin position="43"/>
        <end position="64"/>
    </location>
</feature>
<dbReference type="GO" id="GO:0022857">
    <property type="term" value="F:transmembrane transporter activity"/>
    <property type="evidence" value="ECO:0007669"/>
    <property type="project" value="InterPro"/>
</dbReference>
<evidence type="ECO:0000256" key="6">
    <source>
        <dbReference type="SAM" id="Phobius"/>
    </source>
</evidence>
<evidence type="ECO:0000256" key="1">
    <source>
        <dbReference type="ARBA" id="ARBA00004651"/>
    </source>
</evidence>
<dbReference type="InterPro" id="IPR011701">
    <property type="entry name" value="MFS"/>
</dbReference>
<feature type="transmembrane region" description="Helical" evidence="6">
    <location>
        <begin position="260"/>
        <end position="280"/>
    </location>
</feature>
<dbReference type="Proteomes" id="UP000295181">
    <property type="component" value="Unassembled WGS sequence"/>
</dbReference>
<dbReference type="PANTHER" id="PTHR23513:SF11">
    <property type="entry name" value="STAPHYLOFERRIN A TRANSPORTER"/>
    <property type="match status" value="1"/>
</dbReference>
<evidence type="ECO:0000256" key="2">
    <source>
        <dbReference type="ARBA" id="ARBA00022475"/>
    </source>
</evidence>
<feature type="transmembrane region" description="Helical" evidence="6">
    <location>
        <begin position="386"/>
        <end position="404"/>
    </location>
</feature>
<proteinExistence type="predicted"/>
<dbReference type="Gene3D" id="1.20.1250.20">
    <property type="entry name" value="MFS general substrate transporter like domains"/>
    <property type="match status" value="1"/>
</dbReference>
<accession>A0A4R5NIJ5</accession>